<evidence type="ECO:0000256" key="4">
    <source>
        <dbReference type="ARBA" id="ARBA00022723"/>
    </source>
</evidence>
<proteinExistence type="inferred from homology"/>
<dbReference type="GO" id="GO:0046872">
    <property type="term" value="F:metal ion binding"/>
    <property type="evidence" value="ECO:0007669"/>
    <property type="project" value="UniProtKB-KW"/>
</dbReference>
<dbReference type="CDD" id="cd00037">
    <property type="entry name" value="CLECT"/>
    <property type="match status" value="1"/>
</dbReference>
<keyword evidence="12" id="KW-1185">Reference proteome</keyword>
<dbReference type="InterPro" id="IPR001304">
    <property type="entry name" value="C-type_lectin-like"/>
</dbReference>
<dbReference type="SUPFAM" id="SSF49785">
    <property type="entry name" value="Galactose-binding domain-like"/>
    <property type="match status" value="1"/>
</dbReference>
<dbReference type="Proteomes" id="UP000264800">
    <property type="component" value="Unplaced"/>
</dbReference>
<dbReference type="SUPFAM" id="SSF56436">
    <property type="entry name" value="C-type lectin-like"/>
    <property type="match status" value="1"/>
</dbReference>
<dbReference type="Gene3D" id="2.60.120.260">
    <property type="entry name" value="Galactose-binding domain-like"/>
    <property type="match status" value="1"/>
</dbReference>
<evidence type="ECO:0000256" key="6">
    <source>
        <dbReference type="ARBA" id="ARBA00022837"/>
    </source>
</evidence>
<dbReference type="InterPro" id="IPR051941">
    <property type="entry name" value="BG_Antigen-Binding_Lectin"/>
</dbReference>
<reference evidence="11" key="2">
    <citation type="submission" date="2025-09" db="UniProtKB">
        <authorList>
            <consortium name="Ensembl"/>
        </authorList>
    </citation>
    <scope>IDENTIFICATION</scope>
</reference>
<dbReference type="Ensembl" id="ENSKMAT00000029643.1">
    <property type="protein sequence ID" value="ENSKMAP00000029277.1"/>
    <property type="gene ID" value="ENSKMAG00000021696.1"/>
</dbReference>
<dbReference type="InterPro" id="IPR000421">
    <property type="entry name" value="FA58C"/>
</dbReference>
<comment type="function">
    <text evidence="1">Acts as a defensive agent. Recognizes blood group fucosylated oligosaccharides including A, B, H and Lewis B-type antigens. Does not recognize Lewis A antigen and has low affinity for monovalent haptens.</text>
</comment>
<feature type="region of interest" description="Disordered" evidence="8">
    <location>
        <begin position="1"/>
        <end position="24"/>
    </location>
</feature>
<comment type="subunit">
    <text evidence="3">Homotrimer.</text>
</comment>
<dbReference type="Pfam" id="PF00059">
    <property type="entry name" value="Lectin_C"/>
    <property type="match status" value="1"/>
</dbReference>
<dbReference type="GO" id="GO:0001868">
    <property type="term" value="P:regulation of complement activation, lectin pathway"/>
    <property type="evidence" value="ECO:0007669"/>
    <property type="project" value="UniProtKB-ARBA"/>
</dbReference>
<dbReference type="PROSITE" id="PS50022">
    <property type="entry name" value="FA58C_3"/>
    <property type="match status" value="1"/>
</dbReference>
<dbReference type="InterPro" id="IPR008979">
    <property type="entry name" value="Galactose-bd-like_sf"/>
</dbReference>
<sequence length="247" mass="28660">MDKNSSQSSQYSSSTKNGAHDGNRSTWAHTLQQVNSWWRIDLQGVYSISCISIYNDNSNNNRDISGAQIYIGSSLQNNGTNNKLVQNVTNFQKGQNNEYKFSTPVSGRYVTVIIPRNFFMVLCEVNIYGTEIESPFKLIKNNQTWEDALYYCREKHRDLASILDEQTQVFAELEAVKANSPFVWLGLHYTCSLQFWFWVDDYGVEFERWDQSKKEEDCDRSGAMKTQGEHLWFSKSDYDKFNFICAL</sequence>
<dbReference type="AlphaFoldDB" id="A0A3Q3H1G6"/>
<dbReference type="GO" id="GO:0042806">
    <property type="term" value="F:fucose binding"/>
    <property type="evidence" value="ECO:0007669"/>
    <property type="project" value="UniProtKB-ARBA"/>
</dbReference>
<evidence type="ECO:0000256" key="7">
    <source>
        <dbReference type="ARBA" id="ARBA00023157"/>
    </source>
</evidence>
<keyword evidence="4" id="KW-0479">Metal-binding</keyword>
<feature type="domain" description="F5/8 type C" evidence="9">
    <location>
        <begin position="1"/>
        <end position="130"/>
    </location>
</feature>
<protein>
    <submittedName>
        <fullName evidence="11">Fucolectin-like</fullName>
    </submittedName>
</protein>
<evidence type="ECO:0000313" key="11">
    <source>
        <dbReference type="Ensembl" id="ENSKMAP00000029277.1"/>
    </source>
</evidence>
<dbReference type="OMA" id="WEISCIT"/>
<dbReference type="InterPro" id="IPR016187">
    <property type="entry name" value="CTDL_fold"/>
</dbReference>
<comment type="similarity">
    <text evidence="2">Belongs to the fucolectin family.</text>
</comment>
<dbReference type="PANTHER" id="PTHR45713:SF6">
    <property type="entry name" value="F5_8 TYPE C DOMAIN-CONTAINING PROTEIN"/>
    <property type="match status" value="1"/>
</dbReference>
<keyword evidence="5" id="KW-0430">Lectin</keyword>
<keyword evidence="7" id="KW-1015">Disulfide bond</keyword>
<evidence type="ECO:0000259" key="9">
    <source>
        <dbReference type="PROSITE" id="PS50022"/>
    </source>
</evidence>
<dbReference type="Pfam" id="PF22633">
    <property type="entry name" value="F5_F8_type_C_2"/>
    <property type="match status" value="1"/>
</dbReference>
<evidence type="ECO:0000256" key="5">
    <source>
        <dbReference type="ARBA" id="ARBA00022734"/>
    </source>
</evidence>
<dbReference type="SMART" id="SM00607">
    <property type="entry name" value="FTP"/>
    <property type="match status" value="1"/>
</dbReference>
<evidence type="ECO:0000313" key="12">
    <source>
        <dbReference type="Proteomes" id="UP000264800"/>
    </source>
</evidence>
<dbReference type="GeneTree" id="ENSGT00940000171417"/>
<accession>A0A3Q3H1G6</accession>
<evidence type="ECO:0000256" key="3">
    <source>
        <dbReference type="ARBA" id="ARBA00011233"/>
    </source>
</evidence>
<organism evidence="11 12">
    <name type="scientific">Kryptolebias marmoratus</name>
    <name type="common">Mangrove killifish</name>
    <name type="synonym">Rivulus marmoratus</name>
    <dbReference type="NCBI Taxonomy" id="37003"/>
    <lineage>
        <taxon>Eukaryota</taxon>
        <taxon>Metazoa</taxon>
        <taxon>Chordata</taxon>
        <taxon>Craniata</taxon>
        <taxon>Vertebrata</taxon>
        <taxon>Euteleostomi</taxon>
        <taxon>Actinopterygii</taxon>
        <taxon>Neopterygii</taxon>
        <taxon>Teleostei</taxon>
        <taxon>Neoteleostei</taxon>
        <taxon>Acanthomorphata</taxon>
        <taxon>Ovalentaria</taxon>
        <taxon>Atherinomorphae</taxon>
        <taxon>Cyprinodontiformes</taxon>
        <taxon>Rivulidae</taxon>
        <taxon>Kryptolebias</taxon>
    </lineage>
</organism>
<dbReference type="PROSITE" id="PS50041">
    <property type="entry name" value="C_TYPE_LECTIN_2"/>
    <property type="match status" value="1"/>
</dbReference>
<keyword evidence="6" id="KW-0106">Calcium</keyword>
<name>A0A3Q3H1G6_KRYMA</name>
<dbReference type="SMART" id="SM00034">
    <property type="entry name" value="CLECT"/>
    <property type="match status" value="1"/>
</dbReference>
<dbReference type="InterPro" id="IPR016186">
    <property type="entry name" value="C-type_lectin-like/link_sf"/>
</dbReference>
<evidence type="ECO:0000256" key="8">
    <source>
        <dbReference type="SAM" id="MobiDB-lite"/>
    </source>
</evidence>
<feature type="domain" description="C-type lectin" evidence="10">
    <location>
        <begin position="136"/>
        <end position="246"/>
    </location>
</feature>
<dbReference type="GO" id="GO:0010185">
    <property type="term" value="P:regulation of cellular defense response"/>
    <property type="evidence" value="ECO:0007669"/>
    <property type="project" value="UniProtKB-ARBA"/>
</dbReference>
<reference evidence="11" key="1">
    <citation type="submission" date="2025-08" db="UniProtKB">
        <authorList>
            <consortium name="Ensembl"/>
        </authorList>
    </citation>
    <scope>IDENTIFICATION</scope>
</reference>
<feature type="compositionally biased region" description="Low complexity" evidence="8">
    <location>
        <begin position="1"/>
        <end position="14"/>
    </location>
</feature>
<evidence type="ECO:0000256" key="1">
    <source>
        <dbReference type="ARBA" id="ARBA00002219"/>
    </source>
</evidence>
<evidence type="ECO:0000256" key="2">
    <source>
        <dbReference type="ARBA" id="ARBA00010147"/>
    </source>
</evidence>
<dbReference type="InterPro" id="IPR006585">
    <property type="entry name" value="FTP1"/>
</dbReference>
<dbReference type="Gene3D" id="3.10.100.10">
    <property type="entry name" value="Mannose-Binding Protein A, subunit A"/>
    <property type="match status" value="1"/>
</dbReference>
<evidence type="ECO:0000259" key="10">
    <source>
        <dbReference type="PROSITE" id="PS50041"/>
    </source>
</evidence>
<dbReference type="PANTHER" id="PTHR45713">
    <property type="entry name" value="FTP DOMAIN-CONTAINING PROTEIN"/>
    <property type="match status" value="1"/>
</dbReference>